<reference evidence="1 3" key="1">
    <citation type="journal article" date="2014" name="Genome Announc.">
        <title>Complete Genome Sequence of the Model Rhizosphere Strain Azospirillum brasilense Az39, Successfully Applied in Agriculture.</title>
        <authorList>
            <person name="Rivera D."/>
            <person name="Revale S."/>
            <person name="Molina R."/>
            <person name="Gualpa J."/>
            <person name="Puente M."/>
            <person name="Maroniche G."/>
            <person name="Paris G."/>
            <person name="Baker D."/>
            <person name="Clavijo B."/>
            <person name="McLay K."/>
            <person name="Spaepen S."/>
            <person name="Perticari A."/>
            <person name="Vazquez M."/>
            <person name="Wisniewski-Dye F."/>
            <person name="Watkins C."/>
            <person name="Martinez-Abarca F."/>
            <person name="Vanderleyden J."/>
            <person name="Cassan F."/>
        </authorList>
    </citation>
    <scope>NUCLEOTIDE SEQUENCE [LARGE SCALE GENOMIC DNA]</scope>
    <source>
        <strain evidence="1 3">Az39</strain>
        <plasmid evidence="1">AbAZ39_p4</plasmid>
    </source>
</reference>
<keyword evidence="1" id="KW-0614">Plasmid</keyword>
<proteinExistence type="predicted"/>
<dbReference type="EMBL" id="CP007797">
    <property type="protein sequence ID" value="AIB16157.1"/>
    <property type="molecule type" value="Genomic_DNA"/>
</dbReference>
<dbReference type="AlphaFoldDB" id="A0A060DTP4"/>
<dbReference type="InterPro" id="IPR019587">
    <property type="entry name" value="Polyketide_cyclase/dehydratase"/>
</dbReference>
<gene>
    <name evidence="1" type="ORF">ABAZ39_30335</name>
    <name evidence="2" type="ORF">ACJ41P_30780</name>
</gene>
<evidence type="ECO:0000313" key="4">
    <source>
        <dbReference type="Proteomes" id="UP001628281"/>
    </source>
</evidence>
<dbReference type="InterPro" id="IPR023393">
    <property type="entry name" value="START-like_dom_sf"/>
</dbReference>
<evidence type="ECO:0000313" key="3">
    <source>
        <dbReference type="Proteomes" id="UP000027186"/>
    </source>
</evidence>
<accession>A0A060DTP4</accession>
<dbReference type="Proteomes" id="UP001628281">
    <property type="component" value="Unassembled WGS sequence"/>
</dbReference>
<name>A0A060DTP4_9PROT</name>
<dbReference type="PANTHER" id="PTHR39332">
    <property type="entry name" value="BLL4707 PROTEIN"/>
    <property type="match status" value="1"/>
</dbReference>
<evidence type="ECO:0000313" key="2">
    <source>
        <dbReference type="EMBL" id="MFL7905547.1"/>
    </source>
</evidence>
<protein>
    <submittedName>
        <fullName evidence="1">Polyketide cyclase</fullName>
    </submittedName>
    <submittedName>
        <fullName evidence="2">SRPBCC family protein</fullName>
    </submittedName>
</protein>
<reference evidence="2 4" key="2">
    <citation type="submission" date="2024-11" db="EMBL/GenBank/DDBJ databases">
        <title>Draft genome sequences of two bacteria associated to sugarcane roots in Colombia.</title>
        <authorList>
            <person name="Pardo-Diaz S."/>
            <person name="Masmela-Mendoza J."/>
            <person name="Delgadillo-Duran P."/>
            <person name="Bautista E.J."/>
            <person name="Rojas-Tapias D.F."/>
        </authorList>
    </citation>
    <scope>NUCLEOTIDE SEQUENCE [LARGE SCALE GENOMIC DNA]</scope>
    <source>
        <strain evidence="2 4">Ap18</strain>
    </source>
</reference>
<keyword evidence="4" id="KW-1185">Reference proteome</keyword>
<dbReference type="KEGG" id="abq:ABAZ39_30335"/>
<evidence type="ECO:0000313" key="1">
    <source>
        <dbReference type="EMBL" id="AIB16157.1"/>
    </source>
</evidence>
<dbReference type="Gene3D" id="3.30.530.20">
    <property type="match status" value="1"/>
</dbReference>
<dbReference type="CDD" id="cd07821">
    <property type="entry name" value="PYR_PYL_RCAR_like"/>
    <property type="match status" value="1"/>
</dbReference>
<dbReference type="SUPFAM" id="SSF55961">
    <property type="entry name" value="Bet v1-like"/>
    <property type="match status" value="1"/>
</dbReference>
<dbReference type="RefSeq" id="WP_040137910.1">
    <property type="nucleotide sequence ID" value="NZ_CP007797.1"/>
</dbReference>
<organism evidence="1 3">
    <name type="scientific">Azospirillum argentinense</name>
    <dbReference type="NCBI Taxonomy" id="2970906"/>
    <lineage>
        <taxon>Bacteria</taxon>
        <taxon>Pseudomonadati</taxon>
        <taxon>Pseudomonadota</taxon>
        <taxon>Alphaproteobacteria</taxon>
        <taxon>Rhodospirillales</taxon>
        <taxon>Azospirillaceae</taxon>
        <taxon>Azospirillum</taxon>
    </lineage>
</organism>
<sequence>MARVYVSAVIDAPVGQVWDKARDFNGHHTWHPIIADSHIEDGLRSDTVGCVRNFGLTPGGRLREQLVSFSDRERSYTYTILESPLPLTDYVATFRLTEVTEGNRTFGEWWADFECRPEDLPTLREQVGRNTFAAGFRALAALCGAGVTAPAPAPAPP</sequence>
<dbReference type="Pfam" id="PF10604">
    <property type="entry name" value="Polyketide_cyc2"/>
    <property type="match status" value="1"/>
</dbReference>
<dbReference type="EMBL" id="JBJLSN010000084">
    <property type="protein sequence ID" value="MFL7905547.1"/>
    <property type="molecule type" value="Genomic_DNA"/>
</dbReference>
<dbReference type="PANTHER" id="PTHR39332:SF7">
    <property type="entry name" value="SRPBCC FAMILY PROTEIN"/>
    <property type="match status" value="1"/>
</dbReference>
<geneLocation type="plasmid" evidence="1 3">
    <name>AbAZ39_p4</name>
</geneLocation>
<dbReference type="Proteomes" id="UP000027186">
    <property type="component" value="Plasmid AbAZ39_p4"/>
</dbReference>